<evidence type="ECO:0000313" key="2">
    <source>
        <dbReference type="Proteomes" id="UP001163321"/>
    </source>
</evidence>
<comment type="caution">
    <text evidence="1">The sequence shown here is derived from an EMBL/GenBank/DDBJ whole genome shotgun (WGS) entry which is preliminary data.</text>
</comment>
<reference evidence="1 2" key="1">
    <citation type="journal article" date="2022" name="bioRxiv">
        <title>The genome of the oomycete Peronosclerospora sorghi, a cosmopolitan pathogen of maize and sorghum, is inflated with dispersed pseudogenes.</title>
        <authorList>
            <person name="Fletcher K."/>
            <person name="Martin F."/>
            <person name="Isakeit T."/>
            <person name="Cavanaugh K."/>
            <person name="Magill C."/>
            <person name="Michelmore R."/>
        </authorList>
    </citation>
    <scope>NUCLEOTIDE SEQUENCE [LARGE SCALE GENOMIC DNA]</scope>
    <source>
        <strain evidence="1">P6</strain>
    </source>
</reference>
<sequence>MVSLSNDMERLMKEQSELAQLREQLEESKRKLQSEDISESAVQSASLTAQTPRHEEHASSFAPSSFALASLSSSSTVSTSSSTWTPPKLYLVPSLPQPTVVPTGLPLALFPSSRTAHTNPSFSSPYSSLPASGSSVYLENGLIRLQRSSTTIESTLQGLQSKLDRLLNSQHSIKSTKFTGTSVKFSGSASFSSVLSSSSSSSMLLKNLEKALTQRDQLQEHTTRLEEANAELEQ</sequence>
<evidence type="ECO:0000313" key="1">
    <source>
        <dbReference type="EMBL" id="KAI9921048.1"/>
    </source>
</evidence>
<proteinExistence type="predicted"/>
<gene>
    <name evidence="1" type="ORF">PsorP6_001863</name>
</gene>
<keyword evidence="2" id="KW-1185">Reference proteome</keyword>
<dbReference type="EMBL" id="CM047580">
    <property type="protein sequence ID" value="KAI9921048.1"/>
    <property type="molecule type" value="Genomic_DNA"/>
</dbReference>
<organism evidence="1 2">
    <name type="scientific">Peronosclerospora sorghi</name>
    <dbReference type="NCBI Taxonomy" id="230839"/>
    <lineage>
        <taxon>Eukaryota</taxon>
        <taxon>Sar</taxon>
        <taxon>Stramenopiles</taxon>
        <taxon>Oomycota</taxon>
        <taxon>Peronosporomycetes</taxon>
        <taxon>Peronosporales</taxon>
        <taxon>Peronosporaceae</taxon>
        <taxon>Peronosclerospora</taxon>
    </lineage>
</organism>
<dbReference type="Proteomes" id="UP001163321">
    <property type="component" value="Chromosome 1"/>
</dbReference>
<protein>
    <submittedName>
        <fullName evidence="1">Uncharacterized protein</fullName>
    </submittedName>
</protein>
<accession>A0ACC0WT39</accession>
<name>A0ACC0WT39_9STRA</name>